<proteinExistence type="predicted"/>
<accession>A0A955RLV5</accession>
<name>A0A955RLV5_9BACT</name>
<reference evidence="1" key="2">
    <citation type="journal article" date="2021" name="Microbiome">
        <title>Successional dynamics and alternative stable states in a saline activated sludge microbial community over 9 years.</title>
        <authorList>
            <person name="Wang Y."/>
            <person name="Ye J."/>
            <person name="Ju F."/>
            <person name="Liu L."/>
            <person name="Boyd J.A."/>
            <person name="Deng Y."/>
            <person name="Parks D.H."/>
            <person name="Jiang X."/>
            <person name="Yin X."/>
            <person name="Woodcroft B.J."/>
            <person name="Tyson G.W."/>
            <person name="Hugenholtz P."/>
            <person name="Polz M.F."/>
            <person name="Zhang T."/>
        </authorList>
    </citation>
    <scope>NUCLEOTIDE SEQUENCE</scope>
    <source>
        <strain evidence="1">HKST-UBA09</strain>
    </source>
</reference>
<dbReference type="EMBL" id="JAGQLF010000012">
    <property type="protein sequence ID" value="MCA9386713.1"/>
    <property type="molecule type" value="Genomic_DNA"/>
</dbReference>
<sequence>MDIQSKYVDISEAALDINFGDTNSISVGALQVTLSNRTSIDAITNSCNRYYPINAFIVNCITSLKGEMGRNIISEPVFFCFDKESRLIVEYNSSKARDESADNPYIGVGITRSATEGLLVMFNAQSIIYRYLAETQVYDIPFTNQSRIVCSHLDAAEDDVHYYKCFMNIPDYCNVEAIFSVTSYGGRFIIDEYQSNYELTSDIKRFFSQLVLCTDTAYINQILLDIHKNSR</sequence>
<dbReference type="Proteomes" id="UP000714915">
    <property type="component" value="Unassembled WGS sequence"/>
</dbReference>
<evidence type="ECO:0000313" key="2">
    <source>
        <dbReference type="Proteomes" id="UP000714915"/>
    </source>
</evidence>
<evidence type="ECO:0000313" key="1">
    <source>
        <dbReference type="EMBL" id="MCA9386713.1"/>
    </source>
</evidence>
<reference evidence="1" key="1">
    <citation type="submission" date="2020-04" db="EMBL/GenBank/DDBJ databases">
        <authorList>
            <person name="Zhang T."/>
        </authorList>
    </citation>
    <scope>NUCLEOTIDE SEQUENCE</scope>
    <source>
        <strain evidence="1">HKST-UBA09</strain>
    </source>
</reference>
<protein>
    <submittedName>
        <fullName evidence="1">Uncharacterized protein</fullName>
    </submittedName>
</protein>
<comment type="caution">
    <text evidence="1">The sequence shown here is derived from an EMBL/GenBank/DDBJ whole genome shotgun (WGS) entry which is preliminary data.</text>
</comment>
<dbReference type="AlphaFoldDB" id="A0A955RLV5"/>
<gene>
    <name evidence="1" type="ORF">KC669_01625</name>
</gene>
<organism evidence="1 2">
    <name type="scientific">Candidatus Dojkabacteria bacterium</name>
    <dbReference type="NCBI Taxonomy" id="2099670"/>
    <lineage>
        <taxon>Bacteria</taxon>
        <taxon>Candidatus Dojkabacteria</taxon>
    </lineage>
</organism>